<accession>A0ACB7ZV83</accession>
<proteinExistence type="predicted"/>
<dbReference type="EMBL" id="MU268266">
    <property type="protein sequence ID" value="KAH7905125.1"/>
    <property type="molecule type" value="Genomic_DNA"/>
</dbReference>
<comment type="caution">
    <text evidence="1">The sequence shown here is derived from an EMBL/GenBank/DDBJ whole genome shotgun (WGS) entry which is preliminary data.</text>
</comment>
<organism evidence="1 2">
    <name type="scientific">Hygrophoropsis aurantiaca</name>
    <dbReference type="NCBI Taxonomy" id="72124"/>
    <lineage>
        <taxon>Eukaryota</taxon>
        <taxon>Fungi</taxon>
        <taxon>Dikarya</taxon>
        <taxon>Basidiomycota</taxon>
        <taxon>Agaricomycotina</taxon>
        <taxon>Agaricomycetes</taxon>
        <taxon>Agaricomycetidae</taxon>
        <taxon>Boletales</taxon>
        <taxon>Coniophorineae</taxon>
        <taxon>Hygrophoropsidaceae</taxon>
        <taxon>Hygrophoropsis</taxon>
    </lineage>
</organism>
<dbReference type="Proteomes" id="UP000790377">
    <property type="component" value="Unassembled WGS sequence"/>
</dbReference>
<reference evidence="1" key="1">
    <citation type="journal article" date="2021" name="New Phytol.">
        <title>Evolutionary innovations through gain and loss of genes in the ectomycorrhizal Boletales.</title>
        <authorList>
            <person name="Wu G."/>
            <person name="Miyauchi S."/>
            <person name="Morin E."/>
            <person name="Kuo A."/>
            <person name="Drula E."/>
            <person name="Varga T."/>
            <person name="Kohler A."/>
            <person name="Feng B."/>
            <person name="Cao Y."/>
            <person name="Lipzen A."/>
            <person name="Daum C."/>
            <person name="Hundley H."/>
            <person name="Pangilinan J."/>
            <person name="Johnson J."/>
            <person name="Barry K."/>
            <person name="LaButti K."/>
            <person name="Ng V."/>
            <person name="Ahrendt S."/>
            <person name="Min B."/>
            <person name="Choi I.G."/>
            <person name="Park H."/>
            <person name="Plett J.M."/>
            <person name="Magnuson J."/>
            <person name="Spatafora J.W."/>
            <person name="Nagy L.G."/>
            <person name="Henrissat B."/>
            <person name="Grigoriev I.V."/>
            <person name="Yang Z.L."/>
            <person name="Xu J."/>
            <person name="Martin F.M."/>
        </authorList>
    </citation>
    <scope>NUCLEOTIDE SEQUENCE</scope>
    <source>
        <strain evidence="1">ATCC 28755</strain>
    </source>
</reference>
<evidence type="ECO:0000313" key="2">
    <source>
        <dbReference type="Proteomes" id="UP000790377"/>
    </source>
</evidence>
<evidence type="ECO:0000313" key="1">
    <source>
        <dbReference type="EMBL" id="KAH7905125.1"/>
    </source>
</evidence>
<gene>
    <name evidence="1" type="ORF">BJ138DRAFT_811775</name>
</gene>
<sequence length="644" mass="69390">MRIHLQDSGTLAGIEVNPAGILAEAVADFVPDYGIRQFFRKNRSAEGAAETDGISPAYRLALNLMKSTKDNMAVYDLRAPSVLSAIQHAASDENINVAIMMNKMKALDDSTPSNIGNRQVQDMFRCHEILMQLKDNEIRRFKEHVANDQAAAKRASDEATVRHAHIVQDLTSKLHSADVAITSGQCQNSVQHTKILGQQVELQELQDALTNAHYLQETNSAQYTTSLGSRDAEIARLCAMQPQFDSELATRNDKIASQAGEIAKVIDIVQDQKAIIFALETSLAIKDRLLARSEKSLKTEMRITDELYGKNLELGDRLDRMGCDKATISWLEKLLSTKEKEVALLRDSLDDERSEHELLKIHRQADLTQHANDLSARDADIAKLTSALVNAQFESIKPNAGDALPIVKGKEADAGCLSTVKLTGVLPGPGFSDAQVTSDSMKLRAPDGALGPAPLTLNSDTRRLSIDSFASDTTLCNLDTEDRAAETWHAAFTESAFESNSSSSVPDNDKGLSVMSSDGDVATAVAPTSKTKVAVSKGKSLVSKGKVLVAKGKVLVSKGKVSFSEGKVPVSNGKVPASNGKAPVSKGKTSASKGKVVSKDSVAVSKGKVVVSKGEVPASKSKVPDTQKSTFRKVLRPAISNWRF</sequence>
<name>A0ACB7ZV83_9AGAM</name>
<keyword evidence="2" id="KW-1185">Reference proteome</keyword>
<protein>
    <submittedName>
        <fullName evidence="1">Uncharacterized protein</fullName>
    </submittedName>
</protein>